<evidence type="ECO:0000313" key="3">
    <source>
        <dbReference type="EMBL" id="EFJ20299.1"/>
    </source>
</evidence>
<dbReference type="eggNOG" id="KOG4197">
    <property type="taxonomic scope" value="Eukaryota"/>
</dbReference>
<dbReference type="PANTHER" id="PTHR47926">
    <property type="entry name" value="PENTATRICOPEPTIDE REPEAT-CONTAINING PROTEIN"/>
    <property type="match status" value="1"/>
</dbReference>
<accession>D8S678</accession>
<proteinExistence type="predicted"/>
<dbReference type="PROSITE" id="PS51375">
    <property type="entry name" value="PPR"/>
    <property type="match status" value="1"/>
</dbReference>
<evidence type="ECO:0008006" key="5">
    <source>
        <dbReference type="Google" id="ProtNLM"/>
    </source>
</evidence>
<dbReference type="AlphaFoldDB" id="D8S678"/>
<dbReference type="HOGENOM" id="CLU_002706_0_0_1"/>
<protein>
    <recommendedName>
        <fullName evidence="5">Pentacotripeptide-repeat region of PRORP domain-containing protein</fullName>
    </recommendedName>
</protein>
<dbReference type="Gene3D" id="1.25.40.10">
    <property type="entry name" value="Tetratricopeptide repeat domain"/>
    <property type="match status" value="1"/>
</dbReference>
<name>D8S678_SELML</name>
<dbReference type="InterPro" id="IPR046960">
    <property type="entry name" value="PPR_At4g14850-like_plant"/>
</dbReference>
<dbReference type="Pfam" id="PF01535">
    <property type="entry name" value="PPR"/>
    <property type="match status" value="2"/>
</dbReference>
<evidence type="ECO:0000256" key="2">
    <source>
        <dbReference type="PROSITE-ProRule" id="PRU00708"/>
    </source>
</evidence>
<gene>
    <name evidence="3" type="ORF">SELMODRAFT_109220</name>
</gene>
<dbReference type="GO" id="GO:0009451">
    <property type="term" value="P:RNA modification"/>
    <property type="evidence" value="ECO:0007669"/>
    <property type="project" value="InterPro"/>
</dbReference>
<evidence type="ECO:0000256" key="1">
    <source>
        <dbReference type="ARBA" id="ARBA00022737"/>
    </source>
</evidence>
<keyword evidence="1" id="KW-0677">Repeat</keyword>
<dbReference type="InterPro" id="IPR002885">
    <property type="entry name" value="PPR_rpt"/>
</dbReference>
<dbReference type="InterPro" id="IPR011990">
    <property type="entry name" value="TPR-like_helical_dom_sf"/>
</dbReference>
<evidence type="ECO:0000313" key="4">
    <source>
        <dbReference type="Proteomes" id="UP000001514"/>
    </source>
</evidence>
<feature type="repeat" description="PPR" evidence="2">
    <location>
        <begin position="90"/>
        <end position="120"/>
    </location>
</feature>
<dbReference type="Proteomes" id="UP000001514">
    <property type="component" value="Unassembled WGS sequence"/>
</dbReference>
<organism evidence="4">
    <name type="scientific">Selaginella moellendorffii</name>
    <name type="common">Spikemoss</name>
    <dbReference type="NCBI Taxonomy" id="88036"/>
    <lineage>
        <taxon>Eukaryota</taxon>
        <taxon>Viridiplantae</taxon>
        <taxon>Streptophyta</taxon>
        <taxon>Embryophyta</taxon>
        <taxon>Tracheophyta</taxon>
        <taxon>Lycopodiopsida</taxon>
        <taxon>Selaginellales</taxon>
        <taxon>Selaginellaceae</taxon>
        <taxon>Selaginella</taxon>
    </lineage>
</organism>
<dbReference type="NCBIfam" id="TIGR00756">
    <property type="entry name" value="PPR"/>
    <property type="match status" value="1"/>
</dbReference>
<dbReference type="KEGG" id="smo:SELMODRAFT_109220"/>
<reference evidence="3 4" key="1">
    <citation type="journal article" date="2011" name="Science">
        <title>The Selaginella genome identifies genetic changes associated with the evolution of vascular plants.</title>
        <authorList>
            <person name="Banks J.A."/>
            <person name="Nishiyama T."/>
            <person name="Hasebe M."/>
            <person name="Bowman J.L."/>
            <person name="Gribskov M."/>
            <person name="dePamphilis C."/>
            <person name="Albert V.A."/>
            <person name="Aono N."/>
            <person name="Aoyama T."/>
            <person name="Ambrose B.A."/>
            <person name="Ashton N.W."/>
            <person name="Axtell M.J."/>
            <person name="Barker E."/>
            <person name="Barker M.S."/>
            <person name="Bennetzen J.L."/>
            <person name="Bonawitz N.D."/>
            <person name="Chapple C."/>
            <person name="Cheng C."/>
            <person name="Correa L.G."/>
            <person name="Dacre M."/>
            <person name="DeBarry J."/>
            <person name="Dreyer I."/>
            <person name="Elias M."/>
            <person name="Engstrom E.M."/>
            <person name="Estelle M."/>
            <person name="Feng L."/>
            <person name="Finet C."/>
            <person name="Floyd S.K."/>
            <person name="Frommer W.B."/>
            <person name="Fujita T."/>
            <person name="Gramzow L."/>
            <person name="Gutensohn M."/>
            <person name="Harholt J."/>
            <person name="Hattori M."/>
            <person name="Heyl A."/>
            <person name="Hirai T."/>
            <person name="Hiwatashi Y."/>
            <person name="Ishikawa M."/>
            <person name="Iwata M."/>
            <person name="Karol K.G."/>
            <person name="Koehler B."/>
            <person name="Kolukisaoglu U."/>
            <person name="Kubo M."/>
            <person name="Kurata T."/>
            <person name="Lalonde S."/>
            <person name="Li K."/>
            <person name="Li Y."/>
            <person name="Litt A."/>
            <person name="Lyons E."/>
            <person name="Manning G."/>
            <person name="Maruyama T."/>
            <person name="Michael T.P."/>
            <person name="Mikami K."/>
            <person name="Miyazaki S."/>
            <person name="Morinaga S."/>
            <person name="Murata T."/>
            <person name="Mueller-Roeber B."/>
            <person name="Nelson D.R."/>
            <person name="Obara M."/>
            <person name="Oguri Y."/>
            <person name="Olmstead R.G."/>
            <person name="Onodera N."/>
            <person name="Petersen B.L."/>
            <person name="Pils B."/>
            <person name="Prigge M."/>
            <person name="Rensing S.A."/>
            <person name="Riano-Pachon D.M."/>
            <person name="Roberts A.W."/>
            <person name="Sato Y."/>
            <person name="Scheller H.V."/>
            <person name="Schulz B."/>
            <person name="Schulz C."/>
            <person name="Shakirov E.V."/>
            <person name="Shibagaki N."/>
            <person name="Shinohara N."/>
            <person name="Shippen D.E."/>
            <person name="Soerensen I."/>
            <person name="Sotooka R."/>
            <person name="Sugimoto N."/>
            <person name="Sugita M."/>
            <person name="Sumikawa N."/>
            <person name="Tanurdzic M."/>
            <person name="Theissen G."/>
            <person name="Ulvskov P."/>
            <person name="Wakazuki S."/>
            <person name="Weng J.K."/>
            <person name="Willats W.W."/>
            <person name="Wipf D."/>
            <person name="Wolf P.G."/>
            <person name="Yang L."/>
            <person name="Zimmer A.D."/>
            <person name="Zhu Q."/>
            <person name="Mitros T."/>
            <person name="Hellsten U."/>
            <person name="Loque D."/>
            <person name="Otillar R."/>
            <person name="Salamov A."/>
            <person name="Schmutz J."/>
            <person name="Shapiro H."/>
            <person name="Lindquist E."/>
            <person name="Lucas S."/>
            <person name="Rokhsar D."/>
            <person name="Grigoriev I.V."/>
        </authorList>
    </citation>
    <scope>NUCLEOTIDE SEQUENCE [LARGE SCALE GENOMIC DNA]</scope>
</reference>
<dbReference type="Gramene" id="EFJ20299">
    <property type="protein sequence ID" value="EFJ20299"/>
    <property type="gene ID" value="SELMODRAFT_109220"/>
</dbReference>
<keyword evidence="4" id="KW-1185">Reference proteome</keyword>
<dbReference type="GO" id="GO:0003723">
    <property type="term" value="F:RNA binding"/>
    <property type="evidence" value="ECO:0007669"/>
    <property type="project" value="InterPro"/>
</dbReference>
<dbReference type="EMBL" id="GL377603">
    <property type="protein sequence ID" value="EFJ20299.1"/>
    <property type="molecule type" value="Genomic_DNA"/>
</dbReference>
<dbReference type="InParanoid" id="D8S678"/>
<sequence length="244" mass="26959">MLHAARELELGVVNPNSNSTLQRRFYFQSILASCAQSRDLARGRLIHKWISSSSDLRHDGALLNILLQMYARCGELALARAAFDAMEAPDLLSWKIILGCYAQRGHLEEARFLFDSMPQHDGFLPDEFAIASAMAACSRIGLVGAGRSYLALMEEDYGVKPSLEHYSAMADVFGRAGQLGFAEELVRSMPFEPSSSAWASIVSSCKIHRDFQRGERIAKEAMLRGGKSSGSIHILFANIIQEES</sequence>
<dbReference type="PANTHER" id="PTHR47926:SF533">
    <property type="entry name" value="DYW DOMAIN-CONTAINING PROTEIN"/>
    <property type="match status" value="1"/>
</dbReference>